<evidence type="ECO:0000313" key="2">
    <source>
        <dbReference type="EMBL" id="UYV64530.1"/>
    </source>
</evidence>
<evidence type="ECO:0000259" key="1">
    <source>
        <dbReference type="Pfam" id="PF17906"/>
    </source>
</evidence>
<evidence type="ECO:0000313" key="3">
    <source>
        <dbReference type="Proteomes" id="UP001235939"/>
    </source>
</evidence>
<reference evidence="2 3" key="1">
    <citation type="submission" date="2022-01" db="EMBL/GenBank/DDBJ databases">
        <title>A chromosomal length assembly of Cordylochernes scorpioides.</title>
        <authorList>
            <person name="Zeh D."/>
            <person name="Zeh J."/>
        </authorList>
    </citation>
    <scope>NUCLEOTIDE SEQUENCE [LARGE SCALE GENOMIC DNA]</scope>
    <source>
        <strain evidence="2">IN4F17</strain>
        <tissue evidence="2">Whole Body</tissue>
    </source>
</reference>
<dbReference type="InterPro" id="IPR041426">
    <property type="entry name" value="Mos1_HTH"/>
</dbReference>
<dbReference type="Proteomes" id="UP001235939">
    <property type="component" value="Chromosome 03"/>
</dbReference>
<gene>
    <name evidence="2" type="ORF">LAZ67_3001113</name>
</gene>
<dbReference type="EMBL" id="CP092865">
    <property type="protein sequence ID" value="UYV64530.1"/>
    <property type="molecule type" value="Genomic_DNA"/>
</dbReference>
<proteinExistence type="predicted"/>
<name>A0ABY6KBB3_9ARAC</name>
<organism evidence="2 3">
    <name type="scientific">Cordylochernes scorpioides</name>
    <dbReference type="NCBI Taxonomy" id="51811"/>
    <lineage>
        <taxon>Eukaryota</taxon>
        <taxon>Metazoa</taxon>
        <taxon>Ecdysozoa</taxon>
        <taxon>Arthropoda</taxon>
        <taxon>Chelicerata</taxon>
        <taxon>Arachnida</taxon>
        <taxon>Pseudoscorpiones</taxon>
        <taxon>Cheliferoidea</taxon>
        <taxon>Chernetidae</taxon>
        <taxon>Cordylochernes</taxon>
    </lineage>
</organism>
<dbReference type="Gene3D" id="1.10.10.1450">
    <property type="match status" value="1"/>
</dbReference>
<dbReference type="Pfam" id="PF17906">
    <property type="entry name" value="HTH_48"/>
    <property type="match status" value="1"/>
</dbReference>
<dbReference type="PANTHER" id="PTHR46060:SF1">
    <property type="entry name" value="MARINER MOS1 TRANSPOSASE-LIKE PROTEIN"/>
    <property type="match status" value="1"/>
</dbReference>
<sequence length="89" mass="10562">MSGHGLMGHPSYNAETKMTMLQQENQRPERERQILNFVLNLKKVFQETLALINEAYEDEKLSRTQVYFWYEHFKDGRKSIADDLRSGRP</sequence>
<accession>A0ABY6KBB3</accession>
<feature type="domain" description="Mos1 transposase HTH" evidence="1">
    <location>
        <begin position="32"/>
        <end position="76"/>
    </location>
</feature>
<keyword evidence="3" id="KW-1185">Reference proteome</keyword>
<protein>
    <submittedName>
        <fullName evidence="2">GVQW3</fullName>
    </submittedName>
</protein>
<dbReference type="PANTHER" id="PTHR46060">
    <property type="entry name" value="MARINER MOS1 TRANSPOSASE-LIKE PROTEIN"/>
    <property type="match status" value="1"/>
</dbReference>
<dbReference type="InterPro" id="IPR052709">
    <property type="entry name" value="Transposase-MT_Hybrid"/>
</dbReference>